<dbReference type="KEGG" id="adl:AURDEDRAFT_147411"/>
<evidence type="ECO:0000313" key="3">
    <source>
        <dbReference type="Proteomes" id="UP000006514"/>
    </source>
</evidence>
<keyword evidence="3" id="KW-1185">Reference proteome</keyword>
<dbReference type="InParanoid" id="J0WTF2"/>
<evidence type="ECO:0000313" key="2">
    <source>
        <dbReference type="EMBL" id="EJD35567.1"/>
    </source>
</evidence>
<feature type="region of interest" description="Disordered" evidence="1">
    <location>
        <begin position="196"/>
        <end position="268"/>
    </location>
</feature>
<feature type="compositionally biased region" description="Basic and acidic residues" evidence="1">
    <location>
        <begin position="30"/>
        <end position="44"/>
    </location>
</feature>
<protein>
    <submittedName>
        <fullName evidence="2">Uncharacterized protein</fullName>
    </submittedName>
</protein>
<feature type="compositionally biased region" description="Acidic residues" evidence="1">
    <location>
        <begin position="71"/>
        <end position="81"/>
    </location>
</feature>
<gene>
    <name evidence="2" type="ORF">AURDEDRAFT_147411</name>
</gene>
<feature type="compositionally biased region" description="Low complexity" evidence="1">
    <location>
        <begin position="211"/>
        <end position="225"/>
    </location>
</feature>
<dbReference type="eggNOG" id="ENOG502R155">
    <property type="taxonomic scope" value="Eukaryota"/>
</dbReference>
<feature type="region of interest" description="Disordered" evidence="1">
    <location>
        <begin position="296"/>
        <end position="321"/>
    </location>
</feature>
<accession>J0WTF2</accession>
<feature type="region of interest" description="Disordered" evidence="1">
    <location>
        <begin position="1"/>
        <end position="162"/>
    </location>
</feature>
<dbReference type="OMA" id="CHTTLAR"/>
<feature type="compositionally biased region" description="Pro residues" evidence="1">
    <location>
        <begin position="257"/>
        <end position="266"/>
    </location>
</feature>
<organism evidence="2 3">
    <name type="scientific">Auricularia subglabra (strain TFB-10046 / SS5)</name>
    <name type="common">White-rot fungus</name>
    <name type="synonym">Auricularia delicata (strain TFB10046)</name>
    <dbReference type="NCBI Taxonomy" id="717982"/>
    <lineage>
        <taxon>Eukaryota</taxon>
        <taxon>Fungi</taxon>
        <taxon>Dikarya</taxon>
        <taxon>Basidiomycota</taxon>
        <taxon>Agaricomycotina</taxon>
        <taxon>Agaricomycetes</taxon>
        <taxon>Auriculariales</taxon>
        <taxon>Auriculariaceae</taxon>
        <taxon>Auricularia</taxon>
    </lineage>
</organism>
<feature type="compositionally biased region" description="Polar residues" evidence="1">
    <location>
        <begin position="232"/>
        <end position="250"/>
    </location>
</feature>
<sequence>MHAPLPAAVLFTPLPVSRTSSPAPRSPPSKVERLLRDTLRRDRAASTSRTATPVSPPPYYAHDVFIADCCSQDEDDDDDDIAMPQQPYQLRRASSHRASPAPAALALHAPPSPSPQSRAQRPPRSPMSGHRPSYSMSSAPVLKHPTPLRPSSSLREASPAPLMPHEVALRSRLQGMLDAHPPAVSSNAQRALRAVSGPNYGSARRSHSRARSVSSRTDGDAAWWGGAPGFATQPTSPTTDMSHSQGSPSLESLGFFPTPPSTPPSPSLNIALEPRPSFDARTASQLCRNAPGLVSFKDVEGLGAPPDMDMDDLDADKEATPSKGGRWWDLYSWSPFRRSSGVSSSA</sequence>
<dbReference type="AlphaFoldDB" id="J0WTF2"/>
<reference evidence="3" key="1">
    <citation type="journal article" date="2012" name="Science">
        <title>The Paleozoic origin of enzymatic lignin decomposition reconstructed from 31 fungal genomes.</title>
        <authorList>
            <person name="Floudas D."/>
            <person name="Binder M."/>
            <person name="Riley R."/>
            <person name="Barry K."/>
            <person name="Blanchette R.A."/>
            <person name="Henrissat B."/>
            <person name="Martinez A.T."/>
            <person name="Otillar R."/>
            <person name="Spatafora J.W."/>
            <person name="Yadav J.S."/>
            <person name="Aerts A."/>
            <person name="Benoit I."/>
            <person name="Boyd A."/>
            <person name="Carlson A."/>
            <person name="Copeland A."/>
            <person name="Coutinho P.M."/>
            <person name="de Vries R.P."/>
            <person name="Ferreira P."/>
            <person name="Findley K."/>
            <person name="Foster B."/>
            <person name="Gaskell J."/>
            <person name="Glotzer D."/>
            <person name="Gorecki P."/>
            <person name="Heitman J."/>
            <person name="Hesse C."/>
            <person name="Hori C."/>
            <person name="Igarashi K."/>
            <person name="Jurgens J.A."/>
            <person name="Kallen N."/>
            <person name="Kersten P."/>
            <person name="Kohler A."/>
            <person name="Kuees U."/>
            <person name="Kumar T.K.A."/>
            <person name="Kuo A."/>
            <person name="LaButti K."/>
            <person name="Larrondo L.F."/>
            <person name="Lindquist E."/>
            <person name="Ling A."/>
            <person name="Lombard V."/>
            <person name="Lucas S."/>
            <person name="Lundell T."/>
            <person name="Martin R."/>
            <person name="McLaughlin D.J."/>
            <person name="Morgenstern I."/>
            <person name="Morin E."/>
            <person name="Murat C."/>
            <person name="Nagy L.G."/>
            <person name="Nolan M."/>
            <person name="Ohm R.A."/>
            <person name="Patyshakuliyeva A."/>
            <person name="Rokas A."/>
            <person name="Ruiz-Duenas F.J."/>
            <person name="Sabat G."/>
            <person name="Salamov A."/>
            <person name="Samejima M."/>
            <person name="Schmutz J."/>
            <person name="Slot J.C."/>
            <person name="St John F."/>
            <person name="Stenlid J."/>
            <person name="Sun H."/>
            <person name="Sun S."/>
            <person name="Syed K."/>
            <person name="Tsang A."/>
            <person name="Wiebenga A."/>
            <person name="Young D."/>
            <person name="Pisabarro A."/>
            <person name="Eastwood D.C."/>
            <person name="Martin F."/>
            <person name="Cullen D."/>
            <person name="Grigoriev I.V."/>
            <person name="Hibbett D.S."/>
        </authorList>
    </citation>
    <scope>NUCLEOTIDE SEQUENCE [LARGE SCALE GENOMIC DNA]</scope>
    <source>
        <strain evidence="3">TFB10046</strain>
    </source>
</reference>
<feature type="compositionally biased region" description="Low complexity" evidence="1">
    <location>
        <begin position="90"/>
        <end position="122"/>
    </location>
</feature>
<evidence type="ECO:0000256" key="1">
    <source>
        <dbReference type="SAM" id="MobiDB-lite"/>
    </source>
</evidence>
<proteinExistence type="predicted"/>
<dbReference type="EMBL" id="JH687886">
    <property type="protein sequence ID" value="EJD35567.1"/>
    <property type="molecule type" value="Genomic_DNA"/>
</dbReference>
<dbReference type="Proteomes" id="UP000006514">
    <property type="component" value="Unassembled WGS sequence"/>
</dbReference>
<name>J0WTF2_AURST</name>